<evidence type="ECO:0000259" key="2">
    <source>
        <dbReference type="PROSITE" id="PS50110"/>
    </source>
</evidence>
<dbReference type="InterPro" id="IPR011006">
    <property type="entry name" value="CheY-like_superfamily"/>
</dbReference>
<dbReference type="InterPro" id="IPR050706">
    <property type="entry name" value="Cyclic-di-GMP_PDE-like"/>
</dbReference>
<dbReference type="PANTHER" id="PTHR33121:SF79">
    <property type="entry name" value="CYCLIC DI-GMP PHOSPHODIESTERASE PDED-RELATED"/>
    <property type="match status" value="1"/>
</dbReference>
<sequence length="398" mass="44484">MKPYRVLIVEDHPFQHEFLRNLFSTLGGFNVEAVWDGATALQRLDTHTYDLVVTDLFMPVMDGVQLIQSIAKLGKAPALALMSVASRRMLVSAGLVAKNLGLEVLGLISKPVAAYDIMRLRDSLDKRRSDLDASRSHPVQPARQCLLAAMESGEIQAWFQPKKSLRDGRVCSAEALVRWRHPQQGTLLPRDFLPTLQRFGLEDKLLWLMLEQTIEAQSFWRRRGCEVPVSINLPTHLLDSHDLADRLHDRVLALGAEPASIGFELMETSTTESLSDYYAGACRLRMKGFGLAQDDFGKGFSSYFNLVSTPFSELKIDRSLVHGCVDNESLATALQSIVELSRKLGLTVTAEGVETQDELEFLRKIQCDQAQGFLICAAVPPERFFELLREDGLKPALN</sequence>
<evidence type="ECO:0000256" key="1">
    <source>
        <dbReference type="PROSITE-ProRule" id="PRU00169"/>
    </source>
</evidence>
<dbReference type="PANTHER" id="PTHR33121">
    <property type="entry name" value="CYCLIC DI-GMP PHOSPHODIESTERASE PDEF"/>
    <property type="match status" value="1"/>
</dbReference>
<dbReference type="OrthoDB" id="9812358at2"/>
<feature type="domain" description="Response regulatory" evidence="2">
    <location>
        <begin position="5"/>
        <end position="125"/>
    </location>
</feature>
<comment type="caution">
    <text evidence="4">The sequence shown here is derived from an EMBL/GenBank/DDBJ whole genome shotgun (WGS) entry which is preliminary data.</text>
</comment>
<dbReference type="Gene3D" id="3.40.50.2300">
    <property type="match status" value="1"/>
</dbReference>
<dbReference type="InterPro" id="IPR035919">
    <property type="entry name" value="EAL_sf"/>
</dbReference>
<gene>
    <name evidence="4" type="ORF">ACR52_13330</name>
</gene>
<dbReference type="InterPro" id="IPR001789">
    <property type="entry name" value="Sig_transdc_resp-reg_receiver"/>
</dbReference>
<dbReference type="PROSITE" id="PS50110">
    <property type="entry name" value="RESPONSE_REGULATORY"/>
    <property type="match status" value="1"/>
</dbReference>
<dbReference type="PROSITE" id="PS50883">
    <property type="entry name" value="EAL"/>
    <property type="match status" value="1"/>
</dbReference>
<organism evidence="4 5">
    <name type="scientific">Pseudomonas fildesensis</name>
    <dbReference type="NCBI Taxonomy" id="1674920"/>
    <lineage>
        <taxon>Bacteria</taxon>
        <taxon>Pseudomonadati</taxon>
        <taxon>Pseudomonadota</taxon>
        <taxon>Gammaproteobacteria</taxon>
        <taxon>Pseudomonadales</taxon>
        <taxon>Pseudomonadaceae</taxon>
        <taxon>Pseudomonas</taxon>
    </lineage>
</organism>
<dbReference type="SUPFAM" id="SSF52172">
    <property type="entry name" value="CheY-like"/>
    <property type="match status" value="1"/>
</dbReference>
<protein>
    <submittedName>
        <fullName evidence="4">Diguanylate phosphodiesterase</fullName>
    </submittedName>
</protein>
<dbReference type="PATRIC" id="fig|1674920.3.peg.5499"/>
<keyword evidence="5" id="KW-1185">Reference proteome</keyword>
<evidence type="ECO:0000313" key="5">
    <source>
        <dbReference type="Proteomes" id="UP000037551"/>
    </source>
</evidence>
<dbReference type="CDD" id="cd17546">
    <property type="entry name" value="REC_hyHK_CKI1_RcsC-like"/>
    <property type="match status" value="1"/>
</dbReference>
<keyword evidence="1" id="KW-0597">Phosphoprotein</keyword>
<dbReference type="AlphaFoldDB" id="A0A0J8FZ16"/>
<dbReference type="EMBL" id="LFMW01000007">
    <property type="protein sequence ID" value="KMT55532.1"/>
    <property type="molecule type" value="Genomic_DNA"/>
</dbReference>
<dbReference type="STRING" id="1674920.ACR52_13330"/>
<evidence type="ECO:0000259" key="3">
    <source>
        <dbReference type="PROSITE" id="PS50883"/>
    </source>
</evidence>
<dbReference type="SUPFAM" id="SSF141868">
    <property type="entry name" value="EAL domain-like"/>
    <property type="match status" value="1"/>
</dbReference>
<name>A0A0J8FZ16_9PSED</name>
<reference evidence="4 5" key="1">
    <citation type="submission" date="2015-06" db="EMBL/GenBank/DDBJ databases">
        <title>Draft genome sequence of an Antarctic Pseudomonas sp. strain KG01 with full potential for biotechnological applications.</title>
        <authorList>
            <person name="Pavlov M.S."/>
            <person name="Lira F."/>
            <person name="Martinez J.L."/>
            <person name="Marshall S.H."/>
        </authorList>
    </citation>
    <scope>NUCLEOTIDE SEQUENCE [LARGE SCALE GENOMIC DNA]</scope>
    <source>
        <strain evidence="4 5">KG01</strain>
    </source>
</reference>
<dbReference type="SMART" id="SM00448">
    <property type="entry name" value="REC"/>
    <property type="match status" value="1"/>
</dbReference>
<dbReference type="InterPro" id="IPR001633">
    <property type="entry name" value="EAL_dom"/>
</dbReference>
<dbReference type="Pfam" id="PF00072">
    <property type="entry name" value="Response_reg"/>
    <property type="match status" value="1"/>
</dbReference>
<dbReference type="CDD" id="cd01948">
    <property type="entry name" value="EAL"/>
    <property type="match status" value="1"/>
</dbReference>
<proteinExistence type="predicted"/>
<evidence type="ECO:0000313" key="4">
    <source>
        <dbReference type="EMBL" id="KMT55532.1"/>
    </source>
</evidence>
<accession>A0A0J8FZ16</accession>
<dbReference type="Proteomes" id="UP000037551">
    <property type="component" value="Unassembled WGS sequence"/>
</dbReference>
<feature type="domain" description="EAL" evidence="3">
    <location>
        <begin position="139"/>
        <end position="392"/>
    </location>
</feature>
<dbReference type="GO" id="GO:0000160">
    <property type="term" value="P:phosphorelay signal transduction system"/>
    <property type="evidence" value="ECO:0007669"/>
    <property type="project" value="InterPro"/>
</dbReference>
<dbReference type="GO" id="GO:0071111">
    <property type="term" value="F:cyclic-guanylate-specific phosphodiesterase activity"/>
    <property type="evidence" value="ECO:0007669"/>
    <property type="project" value="InterPro"/>
</dbReference>
<dbReference type="RefSeq" id="WP_048724724.1">
    <property type="nucleotide sequence ID" value="NZ_LFMW01000007.1"/>
</dbReference>
<dbReference type="Pfam" id="PF00563">
    <property type="entry name" value="EAL"/>
    <property type="match status" value="1"/>
</dbReference>
<feature type="modified residue" description="4-aspartylphosphate" evidence="1">
    <location>
        <position position="55"/>
    </location>
</feature>
<dbReference type="Gene3D" id="3.20.20.450">
    <property type="entry name" value="EAL domain"/>
    <property type="match status" value="1"/>
</dbReference>
<dbReference type="SMART" id="SM00052">
    <property type="entry name" value="EAL"/>
    <property type="match status" value="1"/>
</dbReference>